<feature type="region of interest" description="Disordered" evidence="10">
    <location>
        <begin position="371"/>
        <end position="405"/>
    </location>
</feature>
<keyword evidence="6" id="KW-1015">Disulfide bond</keyword>
<keyword evidence="7" id="KW-0325">Glycoprotein</keyword>
<dbReference type="InterPro" id="IPR043504">
    <property type="entry name" value="Peptidase_S1_PA_chymotrypsin"/>
</dbReference>
<feature type="region of interest" description="Disordered" evidence="10">
    <location>
        <begin position="269"/>
        <end position="295"/>
    </location>
</feature>
<dbReference type="AlphaFoldDB" id="A0A182NE19"/>
<sequence length="644" mass="71706">CGVRTSRRQPRNHLAKLPAITSFNHSTHLAFDRNPKIMHGTPTAEGQYPWQVSLELLHPSYGFIGHWCGGVLIDRNWVLSAAHCIHNDLFNLPLPALWTVVLGEYDRRSESGFEQRIPVDKIILHDKYHNFKHDLVLLKLARPANTSPNSKVRKICLPFADFKVNSMIFDPRPEQQSKPTANSKPAYFFDNDQTDELDNQSSVQNDHLYDDSDVFPESVPFRDENFLRSFKKSLEDASRGDRSLKSRTARYMINHLVAGRLLSLRANQTHPSVPDVSKSSDGFDGRSNRRLGRSSRRLFNVPMFKTDKSHPRQGIDGKRWIYHPFAESAATNKLVSHQQQHRANLNSKFGNNRRRNDKFSHAPVYYRKEPNYRTEDAMQPVSSDANGPSTNFESTAEPDLASSKGAMPDTSQYVDCLATGWGKSTIDDELTDVLLQTRAPIQSSKKCEEAYGEFIKLHRGHLCAGNLDGTGGTCVGDSGGPLQCRISKRGPWILVGITSFGSGSFLSGYGIMLTVEYRMDFRGSYSNVATSLEHNNTNAAVASNEAPNRASTHTNPVCRSCVVMFRIGAIPSGFRAAATAKAANVDMRYAALETPSSAMFGIIIRSSLGSPTERSGTKTCLRTGTKLSVPFGLKVELRCSKNSW</sequence>
<evidence type="ECO:0000256" key="9">
    <source>
        <dbReference type="RuleBase" id="RU363034"/>
    </source>
</evidence>
<name>A0A182NE19_9DIPT</name>
<keyword evidence="9" id="KW-0720">Serine protease</keyword>
<dbReference type="PANTHER" id="PTHR24256">
    <property type="entry name" value="TRYPTASE-RELATED"/>
    <property type="match status" value="1"/>
</dbReference>
<dbReference type="Gene3D" id="2.40.10.10">
    <property type="entry name" value="Trypsin-like serine proteases"/>
    <property type="match status" value="2"/>
</dbReference>
<feature type="compositionally biased region" description="Polar residues" evidence="10">
    <location>
        <begin position="174"/>
        <end position="183"/>
    </location>
</feature>
<feature type="region of interest" description="Disordered" evidence="10">
    <location>
        <begin position="171"/>
        <end position="193"/>
    </location>
</feature>
<evidence type="ECO:0000256" key="5">
    <source>
        <dbReference type="ARBA" id="ARBA00022859"/>
    </source>
</evidence>
<dbReference type="InterPro" id="IPR033116">
    <property type="entry name" value="TRYPSIN_SER"/>
</dbReference>
<keyword evidence="14" id="KW-1185">Reference proteome</keyword>
<evidence type="ECO:0000256" key="6">
    <source>
        <dbReference type="ARBA" id="ARBA00023157"/>
    </source>
</evidence>
<dbReference type="PROSITE" id="PS50240">
    <property type="entry name" value="TRYPSIN_DOM"/>
    <property type="match status" value="1"/>
</dbReference>
<dbReference type="GO" id="GO:0006508">
    <property type="term" value="P:proteolysis"/>
    <property type="evidence" value="ECO:0007669"/>
    <property type="project" value="UniProtKB-KW"/>
</dbReference>
<dbReference type="Pfam" id="PF00089">
    <property type="entry name" value="Trypsin"/>
    <property type="match status" value="2"/>
</dbReference>
<reference evidence="14" key="1">
    <citation type="submission" date="2013-03" db="EMBL/GenBank/DDBJ databases">
        <title>The Genome Sequence of Anopheles dirus WRAIR2.</title>
        <authorList>
            <consortium name="The Broad Institute Genomics Platform"/>
            <person name="Neafsey D.E."/>
            <person name="Walton C."/>
            <person name="Walker B."/>
            <person name="Young S.K."/>
            <person name="Zeng Q."/>
            <person name="Gargeya S."/>
            <person name="Fitzgerald M."/>
            <person name="Haas B."/>
            <person name="Abouelleil A."/>
            <person name="Allen A.W."/>
            <person name="Alvarado L."/>
            <person name="Arachchi H.M."/>
            <person name="Berlin A.M."/>
            <person name="Chapman S.B."/>
            <person name="Gainer-Dewar J."/>
            <person name="Goldberg J."/>
            <person name="Griggs A."/>
            <person name="Gujja S."/>
            <person name="Hansen M."/>
            <person name="Howarth C."/>
            <person name="Imamovic A."/>
            <person name="Ireland A."/>
            <person name="Larimer J."/>
            <person name="McCowan C."/>
            <person name="Murphy C."/>
            <person name="Pearson M."/>
            <person name="Poon T.W."/>
            <person name="Priest M."/>
            <person name="Roberts A."/>
            <person name="Saif S."/>
            <person name="Shea T."/>
            <person name="Sisk P."/>
            <person name="Sykes S."/>
            <person name="Wortman J."/>
            <person name="Nusbaum C."/>
            <person name="Birren B."/>
        </authorList>
    </citation>
    <scope>NUCLEOTIDE SEQUENCE [LARGE SCALE GENOMIC DNA]</scope>
    <source>
        <strain evidence="14">WRAIR2</strain>
    </source>
</reference>
<comment type="subcellular location">
    <subcellularLocation>
        <location evidence="1">Secreted</location>
    </subcellularLocation>
</comment>
<dbReference type="GO" id="GO:0045087">
    <property type="term" value="P:innate immune response"/>
    <property type="evidence" value="ECO:0007669"/>
    <property type="project" value="UniProtKB-KW"/>
</dbReference>
<organism evidence="13 14">
    <name type="scientific">Anopheles dirus</name>
    <dbReference type="NCBI Taxonomy" id="7168"/>
    <lineage>
        <taxon>Eukaryota</taxon>
        <taxon>Metazoa</taxon>
        <taxon>Ecdysozoa</taxon>
        <taxon>Arthropoda</taxon>
        <taxon>Hexapoda</taxon>
        <taxon>Insecta</taxon>
        <taxon>Pterygota</taxon>
        <taxon>Neoptera</taxon>
        <taxon>Endopterygota</taxon>
        <taxon>Diptera</taxon>
        <taxon>Nematocera</taxon>
        <taxon>Culicoidea</taxon>
        <taxon>Culicidae</taxon>
        <taxon>Anophelinae</taxon>
        <taxon>Anopheles</taxon>
    </lineage>
</organism>
<evidence type="ECO:0000313" key="14">
    <source>
        <dbReference type="Proteomes" id="UP000075884"/>
    </source>
</evidence>
<dbReference type="STRING" id="7168.A0A182NE19"/>
<dbReference type="SUPFAM" id="SSF50494">
    <property type="entry name" value="Trypsin-like serine proteases"/>
    <property type="match status" value="2"/>
</dbReference>
<feature type="domain" description="Peptidase S1" evidence="12">
    <location>
        <begin position="37"/>
        <end position="540"/>
    </location>
</feature>
<dbReference type="GO" id="GO:0005576">
    <property type="term" value="C:extracellular region"/>
    <property type="evidence" value="ECO:0007669"/>
    <property type="project" value="UniProtKB-SubCell"/>
</dbReference>
<evidence type="ECO:0000256" key="7">
    <source>
        <dbReference type="ARBA" id="ARBA00023180"/>
    </source>
</evidence>
<dbReference type="PROSITE" id="PS00134">
    <property type="entry name" value="TRYPSIN_HIS"/>
    <property type="match status" value="1"/>
</dbReference>
<evidence type="ECO:0000313" key="13">
    <source>
        <dbReference type="EnsemblMetazoa" id="ADIR005883-PA"/>
    </source>
</evidence>
<dbReference type="Proteomes" id="UP000075884">
    <property type="component" value="Unassembled WGS sequence"/>
</dbReference>
<feature type="transmembrane region" description="Helical" evidence="11">
    <location>
        <begin position="492"/>
        <end position="515"/>
    </location>
</feature>
<accession>A0A182NE19</accession>
<evidence type="ECO:0000256" key="3">
    <source>
        <dbReference type="ARBA" id="ARBA00022588"/>
    </source>
</evidence>
<dbReference type="InterPro" id="IPR009003">
    <property type="entry name" value="Peptidase_S1_PA"/>
</dbReference>
<keyword evidence="9" id="KW-0378">Hydrolase</keyword>
<keyword evidence="3" id="KW-0399">Innate immunity</keyword>
<feature type="compositionally biased region" description="Polar residues" evidence="10">
    <location>
        <begin position="380"/>
        <end position="394"/>
    </location>
</feature>
<dbReference type="InterPro" id="IPR018114">
    <property type="entry name" value="TRYPSIN_HIS"/>
</dbReference>
<dbReference type="InterPro" id="IPR001314">
    <property type="entry name" value="Peptidase_S1A"/>
</dbReference>
<dbReference type="PRINTS" id="PR00722">
    <property type="entry name" value="CHYMOTRYPSIN"/>
</dbReference>
<dbReference type="VEuPathDB" id="VectorBase:ADIR005883"/>
<keyword evidence="11" id="KW-0472">Membrane</keyword>
<keyword evidence="11" id="KW-1133">Transmembrane helix</keyword>
<dbReference type="PROSITE" id="PS00135">
    <property type="entry name" value="TRYPSIN_SER"/>
    <property type="match status" value="1"/>
</dbReference>
<keyword evidence="4" id="KW-0732">Signal</keyword>
<evidence type="ECO:0000256" key="11">
    <source>
        <dbReference type="SAM" id="Phobius"/>
    </source>
</evidence>
<reference evidence="13" key="2">
    <citation type="submission" date="2020-05" db="UniProtKB">
        <authorList>
            <consortium name="EnsemblMetazoa"/>
        </authorList>
    </citation>
    <scope>IDENTIFICATION</scope>
    <source>
        <strain evidence="13">WRAIR2</strain>
    </source>
</reference>
<keyword evidence="9" id="KW-0645">Protease</keyword>
<dbReference type="InterPro" id="IPR001254">
    <property type="entry name" value="Trypsin_dom"/>
</dbReference>
<evidence type="ECO:0000256" key="1">
    <source>
        <dbReference type="ARBA" id="ARBA00004613"/>
    </source>
</evidence>
<protein>
    <recommendedName>
        <fullName evidence="12">Peptidase S1 domain-containing protein</fullName>
    </recommendedName>
</protein>
<keyword evidence="2" id="KW-0964">Secreted</keyword>
<evidence type="ECO:0000259" key="12">
    <source>
        <dbReference type="PROSITE" id="PS50240"/>
    </source>
</evidence>
<keyword evidence="11" id="KW-0812">Transmembrane</keyword>
<keyword evidence="5" id="KW-0391">Immunity</keyword>
<dbReference type="GO" id="GO:0004252">
    <property type="term" value="F:serine-type endopeptidase activity"/>
    <property type="evidence" value="ECO:0007669"/>
    <property type="project" value="InterPro"/>
</dbReference>
<dbReference type="FunFam" id="2.40.10.10:FF:000130">
    <property type="entry name" value="Chymotrypsinogen A"/>
    <property type="match status" value="1"/>
</dbReference>
<dbReference type="CDD" id="cd00190">
    <property type="entry name" value="Tryp_SPc"/>
    <property type="match status" value="1"/>
</dbReference>
<evidence type="ECO:0000256" key="8">
    <source>
        <dbReference type="ARBA" id="ARBA00024195"/>
    </source>
</evidence>
<evidence type="ECO:0000256" key="2">
    <source>
        <dbReference type="ARBA" id="ARBA00022525"/>
    </source>
</evidence>
<evidence type="ECO:0000256" key="10">
    <source>
        <dbReference type="SAM" id="MobiDB-lite"/>
    </source>
</evidence>
<evidence type="ECO:0000256" key="4">
    <source>
        <dbReference type="ARBA" id="ARBA00022729"/>
    </source>
</evidence>
<comment type="similarity">
    <text evidence="8">Belongs to the peptidase S1 family. CLIP subfamily.</text>
</comment>
<dbReference type="EnsemblMetazoa" id="ADIR005883-RA">
    <property type="protein sequence ID" value="ADIR005883-PA"/>
    <property type="gene ID" value="ADIR005883"/>
</dbReference>
<proteinExistence type="inferred from homology"/>
<dbReference type="InterPro" id="IPR051487">
    <property type="entry name" value="Ser/Thr_Proteases_Immune/Dev"/>
</dbReference>
<dbReference type="SMART" id="SM00020">
    <property type="entry name" value="Tryp_SPc"/>
    <property type="match status" value="1"/>
</dbReference>